<proteinExistence type="predicted"/>
<evidence type="ECO:0000313" key="2">
    <source>
        <dbReference type="Proteomes" id="UP000823561"/>
    </source>
</evidence>
<comment type="caution">
    <text evidence="1">The sequence shown here is derived from an EMBL/GenBank/DDBJ whole genome shotgun (WGS) entry which is preliminary data.</text>
</comment>
<organism evidence="1 2">
    <name type="scientific">Alosa alosa</name>
    <name type="common">allis shad</name>
    <dbReference type="NCBI Taxonomy" id="278164"/>
    <lineage>
        <taxon>Eukaryota</taxon>
        <taxon>Metazoa</taxon>
        <taxon>Chordata</taxon>
        <taxon>Craniata</taxon>
        <taxon>Vertebrata</taxon>
        <taxon>Euteleostomi</taxon>
        <taxon>Actinopterygii</taxon>
        <taxon>Neopterygii</taxon>
        <taxon>Teleostei</taxon>
        <taxon>Clupei</taxon>
        <taxon>Clupeiformes</taxon>
        <taxon>Clupeoidei</taxon>
        <taxon>Clupeidae</taxon>
        <taxon>Alosa</taxon>
    </lineage>
</organism>
<dbReference type="Proteomes" id="UP000823561">
    <property type="component" value="Chromosome 16"/>
</dbReference>
<keyword evidence="2" id="KW-1185">Reference proteome</keyword>
<gene>
    <name evidence="1" type="ORF">AALO_G00210060</name>
</gene>
<dbReference type="EMBL" id="JADWDJ010000016">
    <property type="protein sequence ID" value="KAG5268255.1"/>
    <property type="molecule type" value="Genomic_DNA"/>
</dbReference>
<dbReference type="AlphaFoldDB" id="A0AAV6G076"/>
<accession>A0AAV6G076</accession>
<sequence>MTVSVGFAIYHLRAALEGHVELSLVVRVVRVQEEPESNLLLLVQNCRWCLPPQHSMIQPSNAQSWCFSEDDVTGEEGVIPATRQQETHVTLDQRS</sequence>
<protein>
    <submittedName>
        <fullName evidence="1">Uncharacterized protein</fullName>
    </submittedName>
</protein>
<name>A0AAV6G076_9TELE</name>
<evidence type="ECO:0000313" key="1">
    <source>
        <dbReference type="EMBL" id="KAG5268255.1"/>
    </source>
</evidence>
<reference evidence="1" key="1">
    <citation type="submission" date="2020-10" db="EMBL/GenBank/DDBJ databases">
        <title>Chromosome-scale genome assembly of the Allis shad, Alosa alosa.</title>
        <authorList>
            <person name="Margot Z."/>
            <person name="Christophe K."/>
            <person name="Cabau C."/>
            <person name="Louis A."/>
            <person name="Berthelot C."/>
            <person name="Parey E."/>
            <person name="Roest Crollius H."/>
            <person name="Montfort J."/>
            <person name="Robinson-Rechavi M."/>
            <person name="Bucao C."/>
            <person name="Bouchez O."/>
            <person name="Gislard M."/>
            <person name="Lluch J."/>
            <person name="Milhes M."/>
            <person name="Lampietro C."/>
            <person name="Lopez Roques C."/>
            <person name="Donnadieu C."/>
            <person name="Braasch I."/>
            <person name="Desvignes T."/>
            <person name="Postlethwait J."/>
            <person name="Bobe J."/>
            <person name="Guiguen Y."/>
        </authorList>
    </citation>
    <scope>NUCLEOTIDE SEQUENCE</scope>
    <source>
        <strain evidence="1">M-15738</strain>
        <tissue evidence="1">Blood</tissue>
    </source>
</reference>